<reference evidence="1" key="1">
    <citation type="submission" date="2018-05" db="EMBL/GenBank/DDBJ databases">
        <authorList>
            <person name="Lanie J.A."/>
            <person name="Ng W.-L."/>
            <person name="Kazmierczak K.M."/>
            <person name="Andrzejewski T.M."/>
            <person name="Davidsen T.M."/>
            <person name="Wayne K.J."/>
            <person name="Tettelin H."/>
            <person name="Glass J.I."/>
            <person name="Rusch D."/>
            <person name="Podicherti R."/>
            <person name="Tsui H.-C.T."/>
            <person name="Winkler M.E."/>
        </authorList>
    </citation>
    <scope>NUCLEOTIDE SEQUENCE</scope>
</reference>
<dbReference type="EMBL" id="UINC01062464">
    <property type="protein sequence ID" value="SVB89112.1"/>
    <property type="molecule type" value="Genomic_DNA"/>
</dbReference>
<organism evidence="1">
    <name type="scientific">marine metagenome</name>
    <dbReference type="NCBI Taxonomy" id="408172"/>
    <lineage>
        <taxon>unclassified sequences</taxon>
        <taxon>metagenomes</taxon>
        <taxon>ecological metagenomes</taxon>
    </lineage>
</organism>
<gene>
    <name evidence="1" type="ORF">METZ01_LOCUS241966</name>
</gene>
<protein>
    <submittedName>
        <fullName evidence="1">Uncharacterized protein</fullName>
    </submittedName>
</protein>
<dbReference type="AlphaFoldDB" id="A0A382HPS2"/>
<evidence type="ECO:0000313" key="1">
    <source>
        <dbReference type="EMBL" id="SVB89112.1"/>
    </source>
</evidence>
<sequence length="100" mass="10667">VKKLAILLSLLIVFACEDKDSDEPDCSSLMAKAEEAMNTFETKDDNDTATKADCDAAVAAMKAAVDCLPAGPEKVETVQMLSVMEAICNLMSEVNTSPSY</sequence>
<feature type="non-terminal residue" evidence="1">
    <location>
        <position position="1"/>
    </location>
</feature>
<proteinExistence type="predicted"/>
<name>A0A382HPS2_9ZZZZ</name>
<accession>A0A382HPS2</accession>